<organism evidence="2 3">
    <name type="scientific">Rhipicephalus microplus</name>
    <name type="common">Cattle tick</name>
    <name type="synonym">Boophilus microplus</name>
    <dbReference type="NCBI Taxonomy" id="6941"/>
    <lineage>
        <taxon>Eukaryota</taxon>
        <taxon>Metazoa</taxon>
        <taxon>Ecdysozoa</taxon>
        <taxon>Arthropoda</taxon>
        <taxon>Chelicerata</taxon>
        <taxon>Arachnida</taxon>
        <taxon>Acari</taxon>
        <taxon>Parasitiformes</taxon>
        <taxon>Ixodida</taxon>
        <taxon>Ixodoidea</taxon>
        <taxon>Ixodidae</taxon>
        <taxon>Rhipicephalinae</taxon>
        <taxon>Rhipicephalus</taxon>
        <taxon>Boophilus</taxon>
    </lineage>
</organism>
<dbReference type="AlphaFoldDB" id="A0A9J6D5B6"/>
<comment type="caution">
    <text evidence="2">The sequence shown here is derived from an EMBL/GenBank/DDBJ whole genome shotgun (WGS) entry which is preliminary data.</text>
</comment>
<dbReference type="EMBL" id="JABSTU010000011">
    <property type="protein sequence ID" value="KAH8009226.1"/>
    <property type="molecule type" value="Genomic_DNA"/>
</dbReference>
<reference evidence="2" key="1">
    <citation type="journal article" date="2020" name="Cell">
        <title>Large-Scale Comparative Analyses of Tick Genomes Elucidate Their Genetic Diversity and Vector Capacities.</title>
        <authorList>
            <consortium name="Tick Genome and Microbiome Consortium (TIGMIC)"/>
            <person name="Jia N."/>
            <person name="Wang J."/>
            <person name="Shi W."/>
            <person name="Du L."/>
            <person name="Sun Y."/>
            <person name="Zhan W."/>
            <person name="Jiang J.F."/>
            <person name="Wang Q."/>
            <person name="Zhang B."/>
            <person name="Ji P."/>
            <person name="Bell-Sakyi L."/>
            <person name="Cui X.M."/>
            <person name="Yuan T.T."/>
            <person name="Jiang B.G."/>
            <person name="Yang W.F."/>
            <person name="Lam T.T."/>
            <person name="Chang Q.C."/>
            <person name="Ding S.J."/>
            <person name="Wang X.J."/>
            <person name="Zhu J.G."/>
            <person name="Ruan X.D."/>
            <person name="Zhao L."/>
            <person name="Wei J.T."/>
            <person name="Ye R.Z."/>
            <person name="Que T.C."/>
            <person name="Du C.H."/>
            <person name="Zhou Y.H."/>
            <person name="Cheng J.X."/>
            <person name="Dai P.F."/>
            <person name="Guo W.B."/>
            <person name="Han X.H."/>
            <person name="Huang E.J."/>
            <person name="Li L.F."/>
            <person name="Wei W."/>
            <person name="Gao Y.C."/>
            <person name="Liu J.Z."/>
            <person name="Shao H.Z."/>
            <person name="Wang X."/>
            <person name="Wang C.C."/>
            <person name="Yang T.C."/>
            <person name="Huo Q.B."/>
            <person name="Li W."/>
            <person name="Chen H.Y."/>
            <person name="Chen S.E."/>
            <person name="Zhou L.G."/>
            <person name="Ni X.B."/>
            <person name="Tian J.H."/>
            <person name="Sheng Y."/>
            <person name="Liu T."/>
            <person name="Pan Y.S."/>
            <person name="Xia L.Y."/>
            <person name="Li J."/>
            <person name="Zhao F."/>
            <person name="Cao W.C."/>
        </authorList>
    </citation>
    <scope>NUCLEOTIDE SEQUENCE</scope>
    <source>
        <strain evidence="2">Rmic-2018</strain>
    </source>
</reference>
<accession>A0A9J6D5B6</accession>
<keyword evidence="3" id="KW-1185">Reference proteome</keyword>
<reference evidence="2" key="2">
    <citation type="submission" date="2021-09" db="EMBL/GenBank/DDBJ databases">
        <authorList>
            <person name="Jia N."/>
            <person name="Wang J."/>
            <person name="Shi W."/>
            <person name="Du L."/>
            <person name="Sun Y."/>
            <person name="Zhan W."/>
            <person name="Jiang J."/>
            <person name="Wang Q."/>
            <person name="Zhang B."/>
            <person name="Ji P."/>
            <person name="Sakyi L.B."/>
            <person name="Cui X."/>
            <person name="Yuan T."/>
            <person name="Jiang B."/>
            <person name="Yang W."/>
            <person name="Lam T.T.-Y."/>
            <person name="Chang Q."/>
            <person name="Ding S."/>
            <person name="Wang X."/>
            <person name="Zhu J."/>
            <person name="Ruan X."/>
            <person name="Zhao L."/>
            <person name="Wei J."/>
            <person name="Que T."/>
            <person name="Du C."/>
            <person name="Cheng J."/>
            <person name="Dai P."/>
            <person name="Han X."/>
            <person name="Huang E."/>
            <person name="Gao Y."/>
            <person name="Liu J."/>
            <person name="Shao H."/>
            <person name="Ye R."/>
            <person name="Li L."/>
            <person name="Wei W."/>
            <person name="Wang X."/>
            <person name="Wang C."/>
            <person name="Huo Q."/>
            <person name="Li W."/>
            <person name="Guo W."/>
            <person name="Chen H."/>
            <person name="Chen S."/>
            <person name="Zhou L."/>
            <person name="Zhou L."/>
            <person name="Ni X."/>
            <person name="Tian J."/>
            <person name="Zhou Y."/>
            <person name="Sheng Y."/>
            <person name="Liu T."/>
            <person name="Pan Y."/>
            <person name="Xia L."/>
            <person name="Li J."/>
            <person name="Zhao F."/>
            <person name="Cao W."/>
        </authorList>
    </citation>
    <scope>NUCLEOTIDE SEQUENCE</scope>
    <source>
        <strain evidence="2">Rmic-2018</strain>
        <tissue evidence="2">Larvae</tissue>
    </source>
</reference>
<feature type="region of interest" description="Disordered" evidence="1">
    <location>
        <begin position="1"/>
        <end position="22"/>
    </location>
</feature>
<gene>
    <name evidence="2" type="ORF">HPB51_013415</name>
</gene>
<dbReference type="Proteomes" id="UP000821866">
    <property type="component" value="Chromosome 9"/>
</dbReference>
<sequence length="219" mass="24244">MSLTPADPAAANHCYEGETPTRSRRRHCSELRRHGHQPFGSVCYSAHDCFCAELIDERTRRQPDIVEATLARPSIAPNADCVGTSPRLQPQMAAITLRGYDPTTLAWKEISTPVPENSVPPTDIMDEGLFTVVARRKRRQQSKATKASAPNKAASANISPEKKTSHVSWRPTAMPRIAAEEFTIVLKPRVTMDFKATFHPEELCAKLTSYVNATSSDSR</sequence>
<feature type="region of interest" description="Disordered" evidence="1">
    <location>
        <begin position="136"/>
        <end position="169"/>
    </location>
</feature>
<proteinExistence type="predicted"/>
<name>A0A9J6D5B6_RHIMP</name>
<feature type="compositionally biased region" description="Low complexity" evidence="1">
    <location>
        <begin position="142"/>
        <end position="156"/>
    </location>
</feature>
<evidence type="ECO:0000256" key="1">
    <source>
        <dbReference type="SAM" id="MobiDB-lite"/>
    </source>
</evidence>
<evidence type="ECO:0000313" key="3">
    <source>
        <dbReference type="Proteomes" id="UP000821866"/>
    </source>
</evidence>
<protein>
    <submittedName>
        <fullName evidence="2">Uncharacterized protein</fullName>
    </submittedName>
</protein>
<evidence type="ECO:0000313" key="2">
    <source>
        <dbReference type="EMBL" id="KAH8009226.1"/>
    </source>
</evidence>